<evidence type="ECO:0000259" key="2">
    <source>
        <dbReference type="Pfam" id="PF00535"/>
    </source>
</evidence>
<feature type="transmembrane region" description="Helical" evidence="1">
    <location>
        <begin position="230"/>
        <end position="250"/>
    </location>
</feature>
<organism evidence="3 4">
    <name type="scientific">Arsenophonus nasoniae</name>
    <name type="common">son-killer infecting Nasonia vitripennis</name>
    <dbReference type="NCBI Taxonomy" id="638"/>
    <lineage>
        <taxon>Bacteria</taxon>
        <taxon>Pseudomonadati</taxon>
        <taxon>Pseudomonadota</taxon>
        <taxon>Gammaproteobacteria</taxon>
        <taxon>Enterobacterales</taxon>
        <taxon>Morganellaceae</taxon>
        <taxon>Arsenophonus</taxon>
    </lineage>
</organism>
<sequence>MMNNKVSVIIPCFNNERTIERCILSALNQTHKNIEVICINDGSTDDSWSILKKIKRSHDNLFIFDNEQNLGPSFSRNKGVSLSTGKFISFLDADDHWHKKKLEMQLIFMKEQSLDFIGATCAIGVTDKRKINKEDLKLKIVSFNMLLFKNYFQTPSVVMKRDIFVAFNEKQRFSEDYMSWLLITCNKKNKCGLIYGRYLVFLDKFNFGISGLSSNLWLMEKWEIKNITYFLFRGKIMAILAIIVSFIKYIRRCILTIVTKKKVFSNENSNNR</sequence>
<dbReference type="PANTHER" id="PTHR22916">
    <property type="entry name" value="GLYCOSYLTRANSFERASE"/>
    <property type="match status" value="1"/>
</dbReference>
<dbReference type="InterPro" id="IPR029044">
    <property type="entry name" value="Nucleotide-diphossugar_trans"/>
</dbReference>
<dbReference type="Pfam" id="PF00535">
    <property type="entry name" value="Glycos_transf_2"/>
    <property type="match status" value="1"/>
</dbReference>
<keyword evidence="3" id="KW-0614">Plasmid</keyword>
<dbReference type="GO" id="GO:0016757">
    <property type="term" value="F:glycosyltransferase activity"/>
    <property type="evidence" value="ECO:0007669"/>
    <property type="project" value="UniProtKB-KW"/>
</dbReference>
<evidence type="ECO:0000313" key="3">
    <source>
        <dbReference type="EMBL" id="WGM08022.1"/>
    </source>
</evidence>
<geneLocation type="plasmid" evidence="3 4">
    <name>paNv_CAN1</name>
</geneLocation>
<dbReference type="EC" id="2.4.-.-" evidence="3"/>
<keyword evidence="1" id="KW-0812">Transmembrane</keyword>
<proteinExistence type="predicted"/>
<dbReference type="CDD" id="cd00761">
    <property type="entry name" value="Glyco_tranf_GTA_type"/>
    <property type="match status" value="1"/>
</dbReference>
<dbReference type="EMBL" id="CP123524">
    <property type="protein sequence ID" value="WGM08022.1"/>
    <property type="molecule type" value="Genomic_DNA"/>
</dbReference>
<protein>
    <submittedName>
        <fullName evidence="3">Glycosyltransferase family 2 protein</fullName>
        <ecNumber evidence="3">2.4.-.-</ecNumber>
    </submittedName>
</protein>
<dbReference type="Proteomes" id="UP001177592">
    <property type="component" value="Plasmid paNv_CAN1"/>
</dbReference>
<keyword evidence="3" id="KW-0808">Transferase</keyword>
<feature type="domain" description="Glycosyltransferase 2-like" evidence="2">
    <location>
        <begin position="7"/>
        <end position="135"/>
    </location>
</feature>
<name>A0ABY8NUM5_9GAMM</name>
<evidence type="ECO:0000256" key="1">
    <source>
        <dbReference type="SAM" id="Phobius"/>
    </source>
</evidence>
<accession>A0ABY8NUM5</accession>
<dbReference type="RefSeq" id="WP_051297164.1">
    <property type="nucleotide sequence ID" value="NZ_CP123524.1"/>
</dbReference>
<keyword evidence="1" id="KW-0472">Membrane</keyword>
<keyword evidence="4" id="KW-1185">Reference proteome</keyword>
<dbReference type="InterPro" id="IPR001173">
    <property type="entry name" value="Glyco_trans_2-like"/>
</dbReference>
<dbReference type="PANTHER" id="PTHR22916:SF3">
    <property type="entry name" value="UDP-GLCNAC:BETAGAL BETA-1,3-N-ACETYLGLUCOSAMINYLTRANSFERASE-LIKE PROTEIN 1"/>
    <property type="match status" value="1"/>
</dbReference>
<keyword evidence="3" id="KW-0328">Glycosyltransferase</keyword>
<evidence type="ECO:0000313" key="4">
    <source>
        <dbReference type="Proteomes" id="UP001177592"/>
    </source>
</evidence>
<gene>
    <name evidence="3" type="ORF">QE258_20960</name>
</gene>
<dbReference type="Gene3D" id="3.90.550.10">
    <property type="entry name" value="Spore Coat Polysaccharide Biosynthesis Protein SpsA, Chain A"/>
    <property type="match status" value="1"/>
</dbReference>
<dbReference type="SUPFAM" id="SSF53448">
    <property type="entry name" value="Nucleotide-diphospho-sugar transferases"/>
    <property type="match status" value="1"/>
</dbReference>
<keyword evidence="1" id="KW-1133">Transmembrane helix</keyword>
<reference evidence="3" key="1">
    <citation type="submission" date="2023-04" db="EMBL/GenBank/DDBJ databases">
        <title>Genome dynamics across the evolutionary transition to endosymbiosis.</title>
        <authorList>
            <person name="Siozios S."/>
            <person name="Nadal-Jimenez P."/>
            <person name="Azagi T."/>
            <person name="Sprong H."/>
            <person name="Frost C.L."/>
            <person name="Parratt S.R."/>
            <person name="Taylor G."/>
            <person name="Brettell L."/>
            <person name="Lew K.C."/>
            <person name="Croft L."/>
            <person name="King K.C."/>
            <person name="Brockhurst M.A."/>
            <person name="Hypsa V."/>
            <person name="Novakova E."/>
            <person name="Darby A.C."/>
            <person name="Hurst G.D.D."/>
        </authorList>
    </citation>
    <scope>NUCLEOTIDE SEQUENCE</scope>
    <source>
        <strain evidence="3">ANv_CAN</strain>
        <plasmid evidence="3">paNv_CAN1</plasmid>
    </source>
</reference>